<keyword evidence="1" id="KW-1133">Transmembrane helix</keyword>
<comment type="caution">
    <text evidence="2">The sequence shown here is derived from an EMBL/GenBank/DDBJ whole genome shotgun (WGS) entry which is preliminary data.</text>
</comment>
<dbReference type="Proteomes" id="UP001204953">
    <property type="component" value="Unassembled WGS sequence"/>
</dbReference>
<sequence length="605" mass="67951">MVKRELHQSQVQVPLPFRKHQGRKSLIRLVRNYQASIFERKAQPSVPSVMVPPQKRHQRRLSNWWLFWLIVFSLVGGTLAVGVIFLTKLPPPVDCQRISGLSVDGDRLYCAQKAAESGKLDRLVAAVRIVGNWPSQHPLYSESQRLLEEWSKTIIAIAKQQIEGGDRSQAVQILEQIPLKSPLYGEARATIATWQKDWQQGELMLSQFKDALVVQNWTQASKLITALSRMNYKYWSISRVDIAMKQLGAEKEAWQELQEARDLAQSNEVEQLEEAIAKATKVNPNSYVKAQAQAEVSKWSRTLLDIGKTLFQNQDFPGVVAVAGRIPVNTSLYQEAQDWIHLGRAAHSVKPDNLLALVDSLSTVRQISRQSKVYSSSVSFAKLWEEQLQDYLQLKLAGFTASFGQETTLLMAIEQASVIAPNRPQRLTSQSLIAQWRKEIQAIEDRKTLRSAQQIAAAGNIEQLKAAVAQASQIKLNQPLRLAAQNEIAKWNRQIETLEDRPILDLAKALAQRRDLTGAISTASQIRANRALYSQAQQEITQWIAQIQATEDRPILEAANALAAQGRFDAAIATAAQIPPERSLYQEAQNAIALWQSQITTTEQN</sequence>
<name>A0AAE3GPU2_9CYAN</name>
<keyword evidence="1" id="KW-0472">Membrane</keyword>
<gene>
    <name evidence="2" type="ORF">NJ959_08575</name>
</gene>
<protein>
    <recommendedName>
        <fullName evidence="4">Chromosome segregation ATPase</fullName>
    </recommendedName>
</protein>
<proteinExistence type="predicted"/>
<evidence type="ECO:0000313" key="2">
    <source>
        <dbReference type="EMBL" id="MCP2728530.1"/>
    </source>
</evidence>
<organism evidence="2 3">
    <name type="scientific">Limnofasciculus baicalensis BBK-W-15</name>
    <dbReference type="NCBI Taxonomy" id="2699891"/>
    <lineage>
        <taxon>Bacteria</taxon>
        <taxon>Bacillati</taxon>
        <taxon>Cyanobacteriota</taxon>
        <taxon>Cyanophyceae</taxon>
        <taxon>Coleofasciculales</taxon>
        <taxon>Coleofasciculaceae</taxon>
        <taxon>Limnofasciculus</taxon>
        <taxon>Limnofasciculus baicalensis</taxon>
    </lineage>
</organism>
<dbReference type="AlphaFoldDB" id="A0AAE3GPU2"/>
<feature type="transmembrane region" description="Helical" evidence="1">
    <location>
        <begin position="64"/>
        <end position="86"/>
    </location>
</feature>
<accession>A0AAE3GPU2</accession>
<evidence type="ECO:0000313" key="3">
    <source>
        <dbReference type="Proteomes" id="UP001204953"/>
    </source>
</evidence>
<reference evidence="2" key="1">
    <citation type="submission" date="2022-06" db="EMBL/GenBank/DDBJ databases">
        <title>New cyanobacteria of genus Symplocastrum in benthos of Lake Baikal.</title>
        <authorList>
            <person name="Sorokovikova E."/>
            <person name="Tikhonova I."/>
            <person name="Krasnopeev A."/>
            <person name="Evseev P."/>
            <person name="Gladkikh A."/>
            <person name="Belykh O."/>
        </authorList>
    </citation>
    <scope>NUCLEOTIDE SEQUENCE</scope>
    <source>
        <strain evidence="2">BBK-W-15</strain>
    </source>
</reference>
<dbReference type="EMBL" id="JAMZMM010000059">
    <property type="protein sequence ID" value="MCP2728530.1"/>
    <property type="molecule type" value="Genomic_DNA"/>
</dbReference>
<keyword evidence="3" id="KW-1185">Reference proteome</keyword>
<evidence type="ECO:0008006" key="4">
    <source>
        <dbReference type="Google" id="ProtNLM"/>
    </source>
</evidence>
<evidence type="ECO:0000256" key="1">
    <source>
        <dbReference type="SAM" id="Phobius"/>
    </source>
</evidence>
<dbReference type="RefSeq" id="WP_254011326.1">
    <property type="nucleotide sequence ID" value="NZ_JAMZMM010000059.1"/>
</dbReference>
<keyword evidence="1" id="KW-0812">Transmembrane</keyword>